<reference evidence="1 2" key="1">
    <citation type="submission" date="2023-07" db="EMBL/GenBank/DDBJ databases">
        <title>Genomic Encyclopedia of Type Strains, Phase IV (KMG-IV): sequencing the most valuable type-strain genomes for metagenomic binning, comparative biology and taxonomic classification.</title>
        <authorList>
            <person name="Goeker M."/>
        </authorList>
    </citation>
    <scope>NUCLEOTIDE SEQUENCE [LARGE SCALE GENOMIC DNA]</scope>
    <source>
        <strain evidence="1 2">DSM 29005</strain>
    </source>
</reference>
<organism evidence="1 2">
    <name type="scientific">Metabacillus malikii</name>
    <dbReference type="NCBI Taxonomy" id="1504265"/>
    <lineage>
        <taxon>Bacteria</taxon>
        <taxon>Bacillati</taxon>
        <taxon>Bacillota</taxon>
        <taxon>Bacilli</taxon>
        <taxon>Bacillales</taxon>
        <taxon>Bacillaceae</taxon>
        <taxon>Metabacillus</taxon>
    </lineage>
</organism>
<gene>
    <name evidence="1" type="ORF">J2S19_003307</name>
</gene>
<evidence type="ECO:0000313" key="2">
    <source>
        <dbReference type="Proteomes" id="UP001234495"/>
    </source>
</evidence>
<evidence type="ECO:0008006" key="3">
    <source>
        <dbReference type="Google" id="ProtNLM"/>
    </source>
</evidence>
<dbReference type="EMBL" id="JAUSUD010000017">
    <property type="protein sequence ID" value="MDQ0232022.1"/>
    <property type="molecule type" value="Genomic_DNA"/>
</dbReference>
<proteinExistence type="predicted"/>
<comment type="caution">
    <text evidence="1">The sequence shown here is derived from an EMBL/GenBank/DDBJ whole genome shotgun (WGS) entry which is preliminary data.</text>
</comment>
<protein>
    <recommendedName>
        <fullName evidence="3">DUF3895 domain-containing protein</fullName>
    </recommendedName>
</protein>
<dbReference type="RefSeq" id="WP_307343962.1">
    <property type="nucleotide sequence ID" value="NZ_JAUSUD010000017.1"/>
</dbReference>
<evidence type="ECO:0000313" key="1">
    <source>
        <dbReference type="EMBL" id="MDQ0232022.1"/>
    </source>
</evidence>
<name>A0ABT9ZID3_9BACI</name>
<keyword evidence="2" id="KW-1185">Reference proteome</keyword>
<accession>A0ABT9ZID3</accession>
<dbReference type="Proteomes" id="UP001234495">
    <property type="component" value="Unassembled WGS sequence"/>
</dbReference>
<sequence>MDQISFDDLLMEDTIEEKKPKNESPLHTKVSSILKVGENSALEICEQLIEEGYLSKERFSTNKPKAYGQVCIILEDLVKQGKLVFVKELEKTDRVYEMRG</sequence>
<dbReference type="InterPro" id="IPR024995">
    <property type="entry name" value="DUF3895"/>
</dbReference>
<dbReference type="Pfam" id="PF13034">
    <property type="entry name" value="DUF3895"/>
    <property type="match status" value="1"/>
</dbReference>